<reference evidence="1 2" key="1">
    <citation type="journal article" date="2005" name="Nature">
        <title>Genomic sequence of the pathogenic and allergenic filamentous fungus Aspergillus fumigatus.</title>
        <authorList>
            <person name="Nierman W.C."/>
            <person name="Pain A."/>
            <person name="Anderson M.J."/>
            <person name="Wortman J.R."/>
            <person name="Kim H.S."/>
            <person name="Arroyo J."/>
            <person name="Berriman M."/>
            <person name="Abe K."/>
            <person name="Archer D.B."/>
            <person name="Bermejo C."/>
            <person name="Bennett J."/>
            <person name="Bowyer P."/>
            <person name="Chen D."/>
            <person name="Collins M."/>
            <person name="Coulsen R."/>
            <person name="Davies R."/>
            <person name="Dyer P.S."/>
            <person name="Farman M."/>
            <person name="Fedorova N."/>
            <person name="Fedorova N."/>
            <person name="Feldblyum T.V."/>
            <person name="Fischer R."/>
            <person name="Fosker N."/>
            <person name="Fraser A."/>
            <person name="Garcia J.L."/>
            <person name="Garcia M.J."/>
            <person name="Goble A."/>
            <person name="Goldman G.H."/>
            <person name="Gomi K."/>
            <person name="Griffith-Jones S."/>
            <person name="Gwilliam R."/>
            <person name="Haas B."/>
            <person name="Haas H."/>
            <person name="Harris D."/>
            <person name="Horiuchi H."/>
            <person name="Huang J."/>
            <person name="Humphray S."/>
            <person name="Jimenez J."/>
            <person name="Keller N."/>
            <person name="Khouri H."/>
            <person name="Kitamoto K."/>
            <person name="Kobayashi T."/>
            <person name="Konzack S."/>
            <person name="Kulkarni R."/>
            <person name="Kumagai T."/>
            <person name="Lafon A."/>
            <person name="Latge J.P."/>
            <person name="Li W."/>
            <person name="Lord A."/>
            <person name="Lu C."/>
            <person name="Majoros W.H."/>
            <person name="May G.S."/>
            <person name="Miller B.L."/>
            <person name="Mohamoud Y."/>
            <person name="Molina M."/>
            <person name="Monod M."/>
            <person name="Mouyna I."/>
            <person name="Mulligan S."/>
            <person name="Murphy L."/>
            <person name="O'Neil S."/>
            <person name="Paulsen I."/>
            <person name="Penalva M.A."/>
            <person name="Pertea M."/>
            <person name="Price C."/>
            <person name="Pritchard B.L."/>
            <person name="Quail M.A."/>
            <person name="Rabbinowitsch E."/>
            <person name="Rawlins N."/>
            <person name="Rajandream M.A."/>
            <person name="Reichard U."/>
            <person name="Renauld H."/>
            <person name="Robson G.D."/>
            <person name="Rodriguez de Cordoba S."/>
            <person name="Rodriguez-Pena J.M."/>
            <person name="Ronning C.M."/>
            <person name="Rutter S."/>
            <person name="Salzberg S.L."/>
            <person name="Sanchez M."/>
            <person name="Sanchez-Ferrero J.C."/>
            <person name="Saunders D."/>
            <person name="Seeger K."/>
            <person name="Squares R."/>
            <person name="Squares S."/>
            <person name="Takeuchi M."/>
            <person name="Tekaia F."/>
            <person name="Turner G."/>
            <person name="Vazquez de Aldana C.R."/>
            <person name="Weidman J."/>
            <person name="White O."/>
            <person name="Woodward J."/>
            <person name="Yu J.H."/>
            <person name="Fraser C."/>
            <person name="Galagan J.E."/>
            <person name="Asai K."/>
            <person name="Machida M."/>
            <person name="Hall N."/>
            <person name="Barrell B."/>
            <person name="Denning D.W."/>
        </authorList>
    </citation>
    <scope>NUCLEOTIDE SEQUENCE [LARGE SCALE GENOMIC DNA]</scope>
    <source>
        <strain evidence="1 2">Af293</strain>
    </source>
</reference>
<dbReference type="InParanoid" id="Q4WKS9"/>
<dbReference type="STRING" id="330879.Q4WKS9"/>
<dbReference type="PANTHER" id="PTHR33488:SF2">
    <property type="entry name" value="EARLY ENDOSOME ANTIGEN 1-LIKE"/>
    <property type="match status" value="1"/>
</dbReference>
<dbReference type="RefSeq" id="XP_749891.1">
    <property type="nucleotide sequence ID" value="XM_744798.1"/>
</dbReference>
<name>Q4WKS9_ASPFU</name>
<dbReference type="AlphaFoldDB" id="Q4WKS9"/>
<keyword evidence="2" id="KW-1185">Reference proteome</keyword>
<evidence type="ECO:0000313" key="1">
    <source>
        <dbReference type="EMBL" id="EAL87853.1"/>
    </source>
</evidence>
<protein>
    <submittedName>
        <fullName evidence="1">Uncharacterized protein</fullName>
    </submittedName>
</protein>
<dbReference type="GeneID" id="3507333"/>
<proteinExistence type="predicted"/>
<accession>Q4WKS9</accession>
<gene>
    <name evidence="1" type="ORF">AFUA_1G01410</name>
</gene>
<dbReference type="VEuPathDB" id="FungiDB:Afu1g01410"/>
<evidence type="ECO:0000313" key="2">
    <source>
        <dbReference type="Proteomes" id="UP000002530"/>
    </source>
</evidence>
<dbReference type="EMBL" id="AAHF01000007">
    <property type="protein sequence ID" value="EAL87853.1"/>
    <property type="molecule type" value="Genomic_DNA"/>
</dbReference>
<organism evidence="1 2">
    <name type="scientific">Aspergillus fumigatus (strain ATCC MYA-4609 / CBS 101355 / FGSC A1100 / Af293)</name>
    <name type="common">Neosartorya fumigata</name>
    <dbReference type="NCBI Taxonomy" id="330879"/>
    <lineage>
        <taxon>Eukaryota</taxon>
        <taxon>Fungi</taxon>
        <taxon>Dikarya</taxon>
        <taxon>Ascomycota</taxon>
        <taxon>Pezizomycotina</taxon>
        <taxon>Eurotiomycetes</taxon>
        <taxon>Eurotiomycetidae</taxon>
        <taxon>Eurotiales</taxon>
        <taxon>Aspergillaceae</taxon>
        <taxon>Aspergillus</taxon>
        <taxon>Aspergillus subgen. Fumigati</taxon>
    </lineage>
</organism>
<dbReference type="Proteomes" id="UP000002530">
    <property type="component" value="Unassembled WGS sequence"/>
</dbReference>
<dbReference type="OrthoDB" id="4505772at2759"/>
<dbReference type="PANTHER" id="PTHR33488">
    <property type="entry name" value="ZGC:162509"/>
    <property type="match status" value="1"/>
</dbReference>
<sequence>MSSSDTMDDNSPGQDNAHSIFTRHAADLQKSAQAVTKRISEDPRVNLDWSLSAQVFPESVIIMAACSVAGSDPQLGVVPLSIPIPGSTETPSAMSALLDSCSQQGRKAFSKASSEMTRLNLRASSALGPNGMITRIMHLVKSSKATTHALRDEILALRAMSVESLQSIRDISTSFANWSEFINQISFHFDQYLLVTRSGQESPVDLEWARAEVERTRNDLLQKEHAQNEAGKVHARALAADADKRSPSRRSSVNCLAYLWNGDRKEEDDIDARVNKHVKEVLQILEQSTQQQKQQKEDAQLRIEMSSKHLGEADKRVEAARHEHEKACQRLSSLQPSRWQRKTCICWQRRTSTWYQEIDRILRTSAVELQKLSVQVASFEMWFEQLSILIDNIVNAHFGSVSRTLRIHSPVALDVDADEGRRLSREDKEQSRNQHLLHHLFQIQGYLSAIEEISRLYSTISEKYIQPGIDHLDCLDRSDLAIYQLNRKRLSEWHQVASHEIHQLMIEVKKLSFP</sequence>
<dbReference type="HOGENOM" id="CLU_529932_0_0_1"/>
<dbReference type="KEGG" id="afm:AFUA_1G01410"/>
<dbReference type="OMA" id="DMMHARE"/>
<comment type="caution">
    <text evidence="1">The sequence shown here is derived from an EMBL/GenBank/DDBJ whole genome shotgun (WGS) entry which is preliminary data.</text>
</comment>